<protein>
    <recommendedName>
        <fullName evidence="4">Lipoprotein</fullName>
    </recommendedName>
</protein>
<evidence type="ECO:0008006" key="4">
    <source>
        <dbReference type="Google" id="ProtNLM"/>
    </source>
</evidence>
<gene>
    <name evidence="2" type="ORF">P7122_12505</name>
</gene>
<dbReference type="Proteomes" id="UP001529085">
    <property type="component" value="Unassembled WGS sequence"/>
</dbReference>
<evidence type="ECO:0000313" key="3">
    <source>
        <dbReference type="Proteomes" id="UP001529085"/>
    </source>
</evidence>
<proteinExistence type="predicted"/>
<accession>A0ABT6G3Z5</accession>
<comment type="caution">
    <text evidence="2">The sequence shown here is derived from an EMBL/GenBank/DDBJ whole genome shotgun (WGS) entry which is preliminary data.</text>
</comment>
<keyword evidence="1" id="KW-0732">Signal</keyword>
<organism evidence="2 3">
    <name type="scientific">Winogradskyella marincola</name>
    <dbReference type="NCBI Taxonomy" id="3037795"/>
    <lineage>
        <taxon>Bacteria</taxon>
        <taxon>Pseudomonadati</taxon>
        <taxon>Bacteroidota</taxon>
        <taxon>Flavobacteriia</taxon>
        <taxon>Flavobacteriales</taxon>
        <taxon>Flavobacteriaceae</taxon>
        <taxon>Winogradskyella</taxon>
    </lineage>
</organism>
<feature type="signal peptide" evidence="1">
    <location>
        <begin position="1"/>
        <end position="21"/>
    </location>
</feature>
<sequence length="267" mass="30288">MKKLFLLIIFACFIASCNVTESIAFNQDGSGEFLVTYEMGEAMKAMTKAMGGEENNEKKDGGEIMDTTMVFADIMETYKDSVAALPEEKRLAMEAVKDMYMKMHINEDEGVMNFGMGMDFESIEELKDMNQKLKKIQSLNSQGDQVGAMKDNSPLGKFMGSENSNVAYSYTDKGFSRATSIKMNDDETEEAIDELFDETDEGNQKFLEYFKGSFYNVKLTFPKAVKSIDIDGAEFSDDRKTVTYKTNWVEYLKNPKLLDVNVKFFDE</sequence>
<feature type="chain" id="PRO_5046862764" description="Lipoprotein" evidence="1">
    <location>
        <begin position="22"/>
        <end position="267"/>
    </location>
</feature>
<dbReference type="PROSITE" id="PS51257">
    <property type="entry name" value="PROKAR_LIPOPROTEIN"/>
    <property type="match status" value="1"/>
</dbReference>
<dbReference type="RefSeq" id="WP_278006144.1">
    <property type="nucleotide sequence ID" value="NZ_JARSBN010000007.1"/>
</dbReference>
<reference evidence="2 3" key="1">
    <citation type="submission" date="2023-03" db="EMBL/GenBank/DDBJ databases">
        <title>Strain YYF002 represents a novel species in the genus Winogradskyella isolated from seawater.</title>
        <authorList>
            <person name="Fu Z.-Y."/>
        </authorList>
    </citation>
    <scope>NUCLEOTIDE SEQUENCE [LARGE SCALE GENOMIC DNA]</scope>
    <source>
        <strain evidence="2 3">YYF002</strain>
    </source>
</reference>
<name>A0ABT6G3Z5_9FLAO</name>
<keyword evidence="3" id="KW-1185">Reference proteome</keyword>
<evidence type="ECO:0000256" key="1">
    <source>
        <dbReference type="SAM" id="SignalP"/>
    </source>
</evidence>
<dbReference type="EMBL" id="JARSBN010000007">
    <property type="protein sequence ID" value="MDG4716700.1"/>
    <property type="molecule type" value="Genomic_DNA"/>
</dbReference>
<evidence type="ECO:0000313" key="2">
    <source>
        <dbReference type="EMBL" id="MDG4716700.1"/>
    </source>
</evidence>